<feature type="compositionally biased region" description="Polar residues" evidence="7">
    <location>
        <begin position="126"/>
        <end position="146"/>
    </location>
</feature>
<dbReference type="Gene3D" id="3.40.50.970">
    <property type="match status" value="2"/>
</dbReference>
<dbReference type="PANTHER" id="PTHR43257">
    <property type="entry name" value="PYRUVATE DEHYDROGENASE E1 COMPONENT BETA SUBUNIT"/>
    <property type="match status" value="1"/>
</dbReference>
<evidence type="ECO:0000256" key="3">
    <source>
        <dbReference type="ARBA" id="ARBA00022532"/>
    </source>
</evidence>
<feature type="compositionally biased region" description="Polar residues" evidence="7">
    <location>
        <begin position="69"/>
        <end position="78"/>
    </location>
</feature>
<dbReference type="SUPFAM" id="SSF52922">
    <property type="entry name" value="TK C-terminal domain-like"/>
    <property type="match status" value="1"/>
</dbReference>
<dbReference type="InterPro" id="IPR001017">
    <property type="entry name" value="DH_E1"/>
</dbReference>
<comment type="caution">
    <text evidence="9">The sequence shown here is derived from an EMBL/GenBank/DDBJ whole genome shotgun (WGS) entry which is preliminary data.</text>
</comment>
<accession>A0A0D8HLG0</accession>
<dbReference type="AlphaFoldDB" id="A0A0D8HLG0"/>
<keyword evidence="10" id="KW-1185">Reference proteome</keyword>
<dbReference type="SMART" id="SM00861">
    <property type="entry name" value="Transket_pyr"/>
    <property type="match status" value="1"/>
</dbReference>
<organism evidence="9 10">
    <name type="scientific">Acidithrix ferrooxidans</name>
    <dbReference type="NCBI Taxonomy" id="1280514"/>
    <lineage>
        <taxon>Bacteria</taxon>
        <taxon>Bacillati</taxon>
        <taxon>Actinomycetota</taxon>
        <taxon>Acidimicrobiia</taxon>
        <taxon>Acidimicrobiales</taxon>
        <taxon>Acidimicrobiaceae</taxon>
        <taxon>Acidithrix</taxon>
    </lineage>
</organism>
<dbReference type="FunFam" id="3.40.50.970:FF:000001">
    <property type="entry name" value="Pyruvate dehydrogenase E1 beta subunit"/>
    <property type="match status" value="1"/>
</dbReference>
<dbReference type="STRING" id="1280514.AXFE_11930"/>
<evidence type="ECO:0000313" key="9">
    <source>
        <dbReference type="EMBL" id="KJF17911.1"/>
    </source>
</evidence>
<feature type="region of interest" description="Disordered" evidence="7">
    <location>
        <begin position="36"/>
        <end position="175"/>
    </location>
</feature>
<dbReference type="GO" id="GO:0004149">
    <property type="term" value="F:dihydrolipoyllysine-residue succinyltransferase activity"/>
    <property type="evidence" value="ECO:0007669"/>
    <property type="project" value="UniProtKB-EC"/>
</dbReference>
<feature type="compositionally biased region" description="Polar residues" evidence="7">
    <location>
        <begin position="36"/>
        <end position="46"/>
    </location>
</feature>
<dbReference type="PATRIC" id="fig|1280514.3.peg.1564"/>
<name>A0A0D8HLG0_9ACTN</name>
<dbReference type="InterPro" id="IPR033248">
    <property type="entry name" value="Transketolase_C"/>
</dbReference>
<evidence type="ECO:0000259" key="8">
    <source>
        <dbReference type="SMART" id="SM00861"/>
    </source>
</evidence>
<dbReference type="RefSeq" id="WP_052604960.1">
    <property type="nucleotide sequence ID" value="NZ_JXYS01000027.1"/>
</dbReference>
<evidence type="ECO:0000256" key="1">
    <source>
        <dbReference type="ARBA" id="ARBA00001964"/>
    </source>
</evidence>
<reference evidence="9 10" key="1">
    <citation type="submission" date="2015-01" db="EMBL/GenBank/DDBJ databases">
        <title>Draft genome of the acidophilic iron oxidizer Acidithrix ferrooxidans strain Py-F3.</title>
        <authorList>
            <person name="Poehlein A."/>
            <person name="Eisen S."/>
            <person name="Schloemann M."/>
            <person name="Johnson B.D."/>
            <person name="Daniel R."/>
            <person name="Muehling M."/>
        </authorList>
    </citation>
    <scope>NUCLEOTIDE SEQUENCE [LARGE SCALE GENOMIC DNA]</scope>
    <source>
        <strain evidence="9 10">Py-F3</strain>
    </source>
</reference>
<dbReference type="CDD" id="cd07036">
    <property type="entry name" value="TPP_PYR_E1-PDHc-beta_like"/>
    <property type="match status" value="1"/>
</dbReference>
<evidence type="ECO:0000256" key="6">
    <source>
        <dbReference type="ARBA" id="ARBA00051911"/>
    </source>
</evidence>
<evidence type="ECO:0000256" key="5">
    <source>
        <dbReference type="ARBA" id="ARBA00023052"/>
    </source>
</evidence>
<dbReference type="CDD" id="cd02000">
    <property type="entry name" value="TPP_E1_PDC_ADC_BCADC"/>
    <property type="match status" value="1"/>
</dbReference>
<keyword evidence="5" id="KW-0786">Thiamine pyrophosphate</keyword>
<protein>
    <recommendedName>
        <fullName evidence="2">dihydrolipoyllysine-residue succinyltransferase</fullName>
        <ecNumber evidence="2">2.3.1.61</ecNumber>
    </recommendedName>
</protein>
<dbReference type="GO" id="GO:0000287">
    <property type="term" value="F:magnesium ion binding"/>
    <property type="evidence" value="ECO:0007669"/>
    <property type="project" value="UniProtKB-ARBA"/>
</dbReference>
<dbReference type="Gene3D" id="3.40.50.920">
    <property type="match status" value="1"/>
</dbReference>
<evidence type="ECO:0000313" key="10">
    <source>
        <dbReference type="Proteomes" id="UP000032360"/>
    </source>
</evidence>
<dbReference type="Pfam" id="PF00676">
    <property type="entry name" value="E1_dh"/>
    <property type="match status" value="1"/>
</dbReference>
<dbReference type="Pfam" id="PF02779">
    <property type="entry name" value="Transket_pyr"/>
    <property type="match status" value="1"/>
</dbReference>
<dbReference type="OrthoDB" id="9766715at2"/>
<dbReference type="GO" id="GO:0006099">
    <property type="term" value="P:tricarboxylic acid cycle"/>
    <property type="evidence" value="ECO:0007669"/>
    <property type="project" value="UniProtKB-KW"/>
</dbReference>
<evidence type="ECO:0000256" key="4">
    <source>
        <dbReference type="ARBA" id="ARBA00023002"/>
    </source>
</evidence>
<dbReference type="InterPro" id="IPR009014">
    <property type="entry name" value="Transketo_C/PFOR_II"/>
</dbReference>
<feature type="domain" description="Transketolase-like pyrimidine-binding" evidence="8">
    <location>
        <begin position="525"/>
        <end position="700"/>
    </location>
</feature>
<dbReference type="InterPro" id="IPR029061">
    <property type="entry name" value="THDP-binding"/>
</dbReference>
<comment type="cofactor">
    <cofactor evidence="1">
        <name>thiamine diphosphate</name>
        <dbReference type="ChEBI" id="CHEBI:58937"/>
    </cofactor>
</comment>
<comment type="catalytic activity">
    <reaction evidence="6">
        <text>N(6)-[(R)-lipoyl]-L-lysyl-[protein] + 2-oxoglutarate + H(+) = N(6)-[(R)-S(8)-succinyldihydrolipoyl]-L-lysyl-[protein] + CO2</text>
        <dbReference type="Rhea" id="RHEA:12188"/>
        <dbReference type="Rhea" id="RHEA-COMP:10474"/>
        <dbReference type="Rhea" id="RHEA-COMP:20092"/>
        <dbReference type="ChEBI" id="CHEBI:15378"/>
        <dbReference type="ChEBI" id="CHEBI:16526"/>
        <dbReference type="ChEBI" id="CHEBI:16810"/>
        <dbReference type="ChEBI" id="CHEBI:83099"/>
        <dbReference type="ChEBI" id="CHEBI:83120"/>
        <dbReference type="EC" id="1.2.4.2"/>
    </reaction>
</comment>
<gene>
    <name evidence="9" type="primary">bfmBAA</name>
    <name evidence="9" type="ORF">AXFE_11930</name>
</gene>
<dbReference type="InterPro" id="IPR005475">
    <property type="entry name" value="Transketolase-like_Pyr-bd"/>
</dbReference>
<feature type="compositionally biased region" description="Basic residues" evidence="7">
    <location>
        <begin position="47"/>
        <end position="56"/>
    </location>
</feature>
<proteinExistence type="predicted"/>
<sequence>MALFKKNNSQTPKVKSQAAIIAAQLRSSIIEETTEFNAQTEAQAQNKGKKPSRRSKNAAAPEKVGSALPVNQSKSKNPNDLAPPEVTTPAQEHQLDEVPKKSGIYNFNDPMTEKQDDRDEGDTNNEDASSNVDSGLFESQATSRSEIGNHFARETQSSPEVESGRDNGPITDISAKKPHHLVGLSDNDIVAMYQTMLEARLLDQKMWNLNRSGRAPFAISSQGHEATHVGIAAAIEVGIDWILPYYRDLGLLLGLGVRDKDILLSLLAKAPDQMSGGRQMPNHWSVKERNIVTGSSPVATQLPHATGIALGIQIDHGDSVVFTTFGDGGASKGDFHESLNFASIHKLPIVFICENNGYAISVPLESESAVADIATRGIGYNIFSEIVDGNDPIAVYDAVRKARIRAASGNGPSLIEAKTYRFLSHASDDDDRTYRSSQEVADAKANDPLISFGNYLYNHGLMTESLEKEMVEATREAIELALAAAESSNDPDPSTISDHVFAKPIRFDQPASPNQVIADPSAKTVNYIESIRNTLGELLEEFDEAIIMGEDVGTRGGVFKATEGLITKFGQDRVIDTPIAESGLVGFGIGLAVYGKKPIVEIQFGDFIHSAFDQILSEAARICYRSNGSYNVPMVIRAPFGAGVHGGLYHSQSIEAFYAHIPGIKVVVASTPENAAGLLRSALEDPDPVLFLEHKKAYRMIKGAEAASGHRFPIGRAEIVRKGRDLSIIAYGLMRHYCLAVAEELSGMASIEVVDLLTISPLDRATIIDSAKRCAKVLIVHEDNREFGVGAEVVATIMEGAFLDLDGPVERLAPDHFPIAPFAHSLEGASLITPERIKERVLKMLSD</sequence>
<dbReference type="SUPFAM" id="SSF52518">
    <property type="entry name" value="Thiamin diphosphate-binding fold (THDP-binding)"/>
    <property type="match status" value="2"/>
</dbReference>
<evidence type="ECO:0000256" key="7">
    <source>
        <dbReference type="SAM" id="MobiDB-lite"/>
    </source>
</evidence>
<dbReference type="GO" id="GO:0004591">
    <property type="term" value="F:oxoglutarate dehydrogenase (succinyl-transferring) activity"/>
    <property type="evidence" value="ECO:0007669"/>
    <property type="project" value="UniProtKB-EC"/>
</dbReference>
<dbReference type="EC" id="2.3.1.61" evidence="2"/>
<dbReference type="Proteomes" id="UP000032360">
    <property type="component" value="Unassembled WGS sequence"/>
</dbReference>
<evidence type="ECO:0000256" key="2">
    <source>
        <dbReference type="ARBA" id="ARBA00012945"/>
    </source>
</evidence>
<dbReference type="EMBL" id="JXYS01000027">
    <property type="protein sequence ID" value="KJF17911.1"/>
    <property type="molecule type" value="Genomic_DNA"/>
</dbReference>
<dbReference type="PANTHER" id="PTHR43257:SF2">
    <property type="entry name" value="PYRUVATE DEHYDROGENASE E1 COMPONENT SUBUNIT BETA"/>
    <property type="match status" value="1"/>
</dbReference>
<dbReference type="Pfam" id="PF02780">
    <property type="entry name" value="Transketolase_C"/>
    <property type="match status" value="1"/>
</dbReference>
<keyword evidence="4 9" id="KW-0560">Oxidoreductase</keyword>
<keyword evidence="3" id="KW-0816">Tricarboxylic acid cycle</keyword>